<comment type="caution">
    <text evidence="2">The sequence shown here is derived from an EMBL/GenBank/DDBJ whole genome shotgun (WGS) entry which is preliminary data.</text>
</comment>
<sequence>MHDYLPKVKTISNQLVASSHLVVDEDLCLHVLNGLGPEYAAFVTSISTHGILMTYKDLRGMFLTQEICLMAENPFVDIQNSSAYYTTSNDLRGGSGNHSQSANRGRYNQGRNAPSHFYHTATPLGSYSCNGSHSRYSSSNAPDYCQICNQIGHKALDYHQ</sequence>
<dbReference type="OrthoDB" id="1912561at2759"/>
<evidence type="ECO:0000313" key="3">
    <source>
        <dbReference type="Proteomes" id="UP001141806"/>
    </source>
</evidence>
<proteinExistence type="predicted"/>
<accession>A0A9Q0QX54</accession>
<dbReference type="PANTHER" id="PTHR47481">
    <property type="match status" value="1"/>
</dbReference>
<protein>
    <submittedName>
        <fullName evidence="2">Uncharacterized protein</fullName>
    </submittedName>
</protein>
<keyword evidence="3" id="KW-1185">Reference proteome</keyword>
<gene>
    <name evidence="2" type="ORF">NE237_000446</name>
</gene>
<name>A0A9Q0QX54_9MAGN</name>
<dbReference type="Proteomes" id="UP001141806">
    <property type="component" value="Unassembled WGS sequence"/>
</dbReference>
<dbReference type="PANTHER" id="PTHR47481:SF31">
    <property type="entry name" value="OS01G0873500 PROTEIN"/>
    <property type="match status" value="1"/>
</dbReference>
<evidence type="ECO:0000256" key="1">
    <source>
        <dbReference type="SAM" id="MobiDB-lite"/>
    </source>
</evidence>
<evidence type="ECO:0000313" key="2">
    <source>
        <dbReference type="EMBL" id="KAJ4975340.1"/>
    </source>
</evidence>
<feature type="region of interest" description="Disordered" evidence="1">
    <location>
        <begin position="89"/>
        <end position="112"/>
    </location>
</feature>
<dbReference type="EMBL" id="JAMYWD010000003">
    <property type="protein sequence ID" value="KAJ4975340.1"/>
    <property type="molecule type" value="Genomic_DNA"/>
</dbReference>
<reference evidence="2" key="1">
    <citation type="journal article" date="2023" name="Plant J.">
        <title>The genome of the king protea, Protea cynaroides.</title>
        <authorList>
            <person name="Chang J."/>
            <person name="Duong T.A."/>
            <person name="Schoeman C."/>
            <person name="Ma X."/>
            <person name="Roodt D."/>
            <person name="Barker N."/>
            <person name="Li Z."/>
            <person name="Van de Peer Y."/>
            <person name="Mizrachi E."/>
        </authorList>
    </citation>
    <scope>NUCLEOTIDE SEQUENCE</scope>
    <source>
        <tissue evidence="2">Young leaves</tissue>
    </source>
</reference>
<dbReference type="AlphaFoldDB" id="A0A9Q0QX54"/>
<organism evidence="2 3">
    <name type="scientific">Protea cynaroides</name>
    <dbReference type="NCBI Taxonomy" id="273540"/>
    <lineage>
        <taxon>Eukaryota</taxon>
        <taxon>Viridiplantae</taxon>
        <taxon>Streptophyta</taxon>
        <taxon>Embryophyta</taxon>
        <taxon>Tracheophyta</taxon>
        <taxon>Spermatophyta</taxon>
        <taxon>Magnoliopsida</taxon>
        <taxon>Proteales</taxon>
        <taxon>Proteaceae</taxon>
        <taxon>Protea</taxon>
    </lineage>
</organism>